<keyword evidence="2" id="KW-1185">Reference proteome</keyword>
<evidence type="ECO:0000313" key="1">
    <source>
        <dbReference type="EMBL" id="GMH54649.1"/>
    </source>
</evidence>
<proteinExistence type="predicted"/>
<gene>
    <name evidence="1" type="ORF">TrRE_jg1535</name>
</gene>
<protein>
    <submittedName>
        <fullName evidence="1">Uncharacterized protein</fullName>
    </submittedName>
</protein>
<name>A0A9W7DSH9_9STRA</name>
<organism evidence="1 2">
    <name type="scientific">Triparma retinervis</name>
    <dbReference type="NCBI Taxonomy" id="2557542"/>
    <lineage>
        <taxon>Eukaryota</taxon>
        <taxon>Sar</taxon>
        <taxon>Stramenopiles</taxon>
        <taxon>Ochrophyta</taxon>
        <taxon>Bolidophyceae</taxon>
        <taxon>Parmales</taxon>
        <taxon>Triparmaceae</taxon>
        <taxon>Triparma</taxon>
    </lineage>
</organism>
<reference evidence="1" key="1">
    <citation type="submission" date="2022-07" db="EMBL/GenBank/DDBJ databases">
        <title>Genome analysis of Parmales, a sister group of diatoms, reveals the evolutionary specialization of diatoms from phago-mixotrophs to photoautotrophs.</title>
        <authorList>
            <person name="Ban H."/>
            <person name="Sato S."/>
            <person name="Yoshikawa S."/>
            <person name="Kazumasa Y."/>
            <person name="Nakamura Y."/>
            <person name="Ichinomiya M."/>
            <person name="Saitoh K."/>
            <person name="Sato N."/>
            <person name="Blanc-Mathieu R."/>
            <person name="Endo H."/>
            <person name="Kuwata A."/>
            <person name="Ogata H."/>
        </authorList>
    </citation>
    <scope>NUCLEOTIDE SEQUENCE</scope>
</reference>
<evidence type="ECO:0000313" key="2">
    <source>
        <dbReference type="Proteomes" id="UP001165082"/>
    </source>
</evidence>
<dbReference type="AlphaFoldDB" id="A0A9W7DSH9"/>
<feature type="non-terminal residue" evidence="1">
    <location>
        <position position="188"/>
    </location>
</feature>
<comment type="caution">
    <text evidence="1">The sequence shown here is derived from an EMBL/GenBank/DDBJ whole genome shotgun (WGS) entry which is preliminary data.</text>
</comment>
<accession>A0A9W7DSH9</accession>
<dbReference type="EMBL" id="BRXZ01006057">
    <property type="protein sequence ID" value="GMH54649.1"/>
    <property type="molecule type" value="Genomic_DNA"/>
</dbReference>
<dbReference type="Proteomes" id="UP001165082">
    <property type="component" value="Unassembled WGS sequence"/>
</dbReference>
<sequence length="188" mass="20770">MKFTSQYHQRILNADMLSAPNAGANLYDATTKVGPFQAIILLSNSAMRGAFPAFADQADQRQLWERQSNYLADKCGVENLDDLSSLTHWGAEDLANNLPASFPASSGGGRIPQATKGYLKHLVHLIKFWVNRYEGDDDPTSPGLNPDSGATHSLLWWYCHLAQWENEVSITVPKSTDSDALVFGTDFH</sequence>